<evidence type="ECO:0000313" key="4">
    <source>
        <dbReference type="Proteomes" id="UP001172155"/>
    </source>
</evidence>
<sequence length="696" mass="79478">MSSSDDSSDASVDDRDVSLRGIAAQVPKLTLVKRLTNIQRQFEFDCEKSINFVEHLECLRFHHSAKRSRNGQPSGPIALMKRHIIDGSKGNFVAVSWTWSPSPGFETKKPDDGYHVEERGSTRLVPSGVRDSILTRIRKYMEYKKTDHFWIDKQCIVQTPGREKEIGMQAMDLVYGRSKYPIALLARPIASQEELDLLTRICKGDLINSGAGLSTLSEMAPRETALVAMHLLKNITDDLWWTRGWTYQENFRAFFRMVLLLPHAPALSCEKDAKLFGHLSGQLCIQSKMFHEQATRFCVAFNKQYHDPLEQELYDSVMARAGSYRALFQEEVARGEIPSPQVMSPIIIKNVTQRGLERVWDRIPIIANCCQYKALLDSMELDKAKDSVSLTTLALYLMNGEILMNEPEHPDNVDNTRDSTVVEFIQAQSYKWLRFPSPGNGSLTFNKGCRFADPVRLSKDGILTKGHLWAVEKLVSAEHFKTRRRPSRRTSRLDYVTFKLRHIADKLEELGEYGLARLLNTELAGKRETFSQDWKSWMSESLVEAVNGGRALQVGIARLVGPRNPGEDSGALFVIEDNVFTRDGDSDEDNDEDNDEDSGEENESEESEESDALAFEELEEDDQILIFTSFRERESNWAAELNDLDRYVSMAVRCDDVRENRPKLYTTKRWVWGLCFFQGQPRNEVVFPWPEALVSL</sequence>
<reference evidence="3" key="1">
    <citation type="submission" date="2023-06" db="EMBL/GenBank/DDBJ databases">
        <title>Genome-scale phylogeny and comparative genomics of the fungal order Sordariales.</title>
        <authorList>
            <consortium name="Lawrence Berkeley National Laboratory"/>
            <person name="Hensen N."/>
            <person name="Bonometti L."/>
            <person name="Westerberg I."/>
            <person name="Brannstrom I.O."/>
            <person name="Guillou S."/>
            <person name="Cros-Aarteil S."/>
            <person name="Calhoun S."/>
            <person name="Haridas S."/>
            <person name="Kuo A."/>
            <person name="Mondo S."/>
            <person name="Pangilinan J."/>
            <person name="Riley R."/>
            <person name="LaButti K."/>
            <person name="Andreopoulos B."/>
            <person name="Lipzen A."/>
            <person name="Chen C."/>
            <person name="Yanf M."/>
            <person name="Daum C."/>
            <person name="Ng V."/>
            <person name="Clum A."/>
            <person name="Steindorff A."/>
            <person name="Ohm R."/>
            <person name="Martin F."/>
            <person name="Silar P."/>
            <person name="Natvig D."/>
            <person name="Lalanne C."/>
            <person name="Gautier V."/>
            <person name="Ament-velasquez S.L."/>
            <person name="Kruys A."/>
            <person name="Hutchinson M.I."/>
            <person name="Powell A.J."/>
            <person name="Barry K."/>
            <person name="Miller A.N."/>
            <person name="Grigoriev I.V."/>
            <person name="Debuchy R."/>
            <person name="Gladieux P."/>
            <person name="Thoren M.H."/>
            <person name="Johannesson H."/>
        </authorList>
    </citation>
    <scope>NUCLEOTIDE SEQUENCE</scope>
    <source>
        <strain evidence="3">SMH3187-1</strain>
    </source>
</reference>
<dbReference type="AlphaFoldDB" id="A0AA40EP60"/>
<dbReference type="Proteomes" id="UP001172155">
    <property type="component" value="Unassembled WGS sequence"/>
</dbReference>
<protein>
    <recommendedName>
        <fullName evidence="2">Heterokaryon incompatibility domain-containing protein</fullName>
    </recommendedName>
</protein>
<evidence type="ECO:0000259" key="2">
    <source>
        <dbReference type="Pfam" id="PF06985"/>
    </source>
</evidence>
<dbReference type="Pfam" id="PF06985">
    <property type="entry name" value="HET"/>
    <property type="match status" value="1"/>
</dbReference>
<comment type="caution">
    <text evidence="3">The sequence shown here is derived from an EMBL/GenBank/DDBJ whole genome shotgun (WGS) entry which is preliminary data.</text>
</comment>
<proteinExistence type="predicted"/>
<evidence type="ECO:0000313" key="3">
    <source>
        <dbReference type="EMBL" id="KAK0742916.1"/>
    </source>
</evidence>
<keyword evidence="4" id="KW-1185">Reference proteome</keyword>
<dbReference type="PANTHER" id="PTHR24148">
    <property type="entry name" value="ANKYRIN REPEAT DOMAIN-CONTAINING PROTEIN 39 HOMOLOG-RELATED"/>
    <property type="match status" value="1"/>
</dbReference>
<dbReference type="InterPro" id="IPR052895">
    <property type="entry name" value="HetReg/Transcr_Mod"/>
</dbReference>
<accession>A0AA40EP60</accession>
<feature type="compositionally biased region" description="Acidic residues" evidence="1">
    <location>
        <begin position="585"/>
        <end position="612"/>
    </location>
</feature>
<dbReference type="PANTHER" id="PTHR24148:SF64">
    <property type="entry name" value="HETEROKARYON INCOMPATIBILITY DOMAIN-CONTAINING PROTEIN"/>
    <property type="match status" value="1"/>
</dbReference>
<feature type="domain" description="Heterokaryon incompatibility" evidence="2">
    <location>
        <begin position="92"/>
        <end position="249"/>
    </location>
</feature>
<dbReference type="InterPro" id="IPR010730">
    <property type="entry name" value="HET"/>
</dbReference>
<feature type="region of interest" description="Disordered" evidence="1">
    <location>
        <begin position="581"/>
        <end position="612"/>
    </location>
</feature>
<name>A0AA40EP60_9PEZI</name>
<dbReference type="EMBL" id="JAUKUD010000005">
    <property type="protein sequence ID" value="KAK0742916.1"/>
    <property type="molecule type" value="Genomic_DNA"/>
</dbReference>
<gene>
    <name evidence="3" type="ORF">B0T18DRAFT_414046</name>
</gene>
<organism evidence="3 4">
    <name type="scientific">Schizothecium vesticola</name>
    <dbReference type="NCBI Taxonomy" id="314040"/>
    <lineage>
        <taxon>Eukaryota</taxon>
        <taxon>Fungi</taxon>
        <taxon>Dikarya</taxon>
        <taxon>Ascomycota</taxon>
        <taxon>Pezizomycotina</taxon>
        <taxon>Sordariomycetes</taxon>
        <taxon>Sordariomycetidae</taxon>
        <taxon>Sordariales</taxon>
        <taxon>Schizotheciaceae</taxon>
        <taxon>Schizothecium</taxon>
    </lineage>
</organism>
<evidence type="ECO:0000256" key="1">
    <source>
        <dbReference type="SAM" id="MobiDB-lite"/>
    </source>
</evidence>